<proteinExistence type="predicted"/>
<dbReference type="Pfam" id="PF02467">
    <property type="entry name" value="Whib"/>
    <property type="match status" value="1"/>
</dbReference>
<feature type="domain" description="4Fe-4S Wbl-type" evidence="1">
    <location>
        <begin position="18"/>
        <end position="75"/>
    </location>
</feature>
<dbReference type="RefSeq" id="WP_204042717.1">
    <property type="nucleotide sequence ID" value="NZ_BOOA01000035.1"/>
</dbReference>
<name>A0A919QGY1_9ACTN</name>
<reference evidence="2" key="1">
    <citation type="submission" date="2021-01" db="EMBL/GenBank/DDBJ databases">
        <title>Whole genome shotgun sequence of Acrocarpospora phusangensis NBRC 108782.</title>
        <authorList>
            <person name="Komaki H."/>
            <person name="Tamura T."/>
        </authorList>
    </citation>
    <scope>NUCLEOTIDE SEQUENCE</scope>
    <source>
        <strain evidence="2">NBRC 108782</strain>
    </source>
</reference>
<protein>
    <recommendedName>
        <fullName evidence="1">4Fe-4S Wbl-type domain-containing protein</fullName>
    </recommendedName>
</protein>
<evidence type="ECO:0000259" key="1">
    <source>
        <dbReference type="PROSITE" id="PS51674"/>
    </source>
</evidence>
<accession>A0A919QGY1</accession>
<dbReference type="EMBL" id="BOOA01000035">
    <property type="protein sequence ID" value="GIH26022.1"/>
    <property type="molecule type" value="Genomic_DNA"/>
</dbReference>
<evidence type="ECO:0000313" key="2">
    <source>
        <dbReference type="EMBL" id="GIH26022.1"/>
    </source>
</evidence>
<evidence type="ECO:0000313" key="3">
    <source>
        <dbReference type="Proteomes" id="UP000640052"/>
    </source>
</evidence>
<sequence length="128" mass="13804">MTVSQLLRHAPEWLSRGACGGQSKLMYDESRPEMARAVCYGCPVLDDCRAWVTALSPDQDPGGVIAATTEKERAGLAGTKVCSSCGVEQVVTEYAVRNSRTGLRRATCKGCVHAQKCARQTTQRRVAA</sequence>
<dbReference type="AlphaFoldDB" id="A0A919QGY1"/>
<organism evidence="2 3">
    <name type="scientific">Acrocarpospora phusangensis</name>
    <dbReference type="NCBI Taxonomy" id="1070424"/>
    <lineage>
        <taxon>Bacteria</taxon>
        <taxon>Bacillati</taxon>
        <taxon>Actinomycetota</taxon>
        <taxon>Actinomycetes</taxon>
        <taxon>Streptosporangiales</taxon>
        <taxon>Streptosporangiaceae</taxon>
        <taxon>Acrocarpospora</taxon>
    </lineage>
</organism>
<dbReference type="Proteomes" id="UP000640052">
    <property type="component" value="Unassembled WGS sequence"/>
</dbReference>
<comment type="caution">
    <text evidence="2">The sequence shown here is derived from an EMBL/GenBank/DDBJ whole genome shotgun (WGS) entry which is preliminary data.</text>
</comment>
<dbReference type="PROSITE" id="PS51674">
    <property type="entry name" value="4FE4S_WBL"/>
    <property type="match status" value="1"/>
</dbReference>
<keyword evidence="3" id="KW-1185">Reference proteome</keyword>
<gene>
    <name evidence="2" type="ORF">Aph01nite_43320</name>
</gene>
<dbReference type="InterPro" id="IPR034768">
    <property type="entry name" value="4FE4S_WBL"/>
</dbReference>